<dbReference type="InterPro" id="IPR035595">
    <property type="entry name" value="UDP_glycos_trans_CS"/>
</dbReference>
<dbReference type="Gene3D" id="3.40.50.2000">
    <property type="entry name" value="Glycogen Phosphorylase B"/>
    <property type="match status" value="1"/>
</dbReference>
<protein>
    <recommendedName>
        <fullName evidence="9">UDP-glucuronosyltransferase</fullName>
        <ecNumber evidence="9">2.4.1.17</ecNumber>
    </recommendedName>
</protein>
<name>A0A4V3S7Z2_9HYME</name>
<dbReference type="PANTHER" id="PTHR48043">
    <property type="entry name" value="EG:EG0003.4 PROTEIN-RELATED"/>
    <property type="match status" value="1"/>
</dbReference>
<gene>
    <name evidence="10" type="ORF">DBV15_09820</name>
</gene>
<dbReference type="CDD" id="cd03784">
    <property type="entry name" value="GT1_Gtf-like"/>
    <property type="match status" value="1"/>
</dbReference>
<keyword evidence="5 8" id="KW-0808">Transferase</keyword>
<keyword evidence="6" id="KW-0479">Metal-binding</keyword>
<comment type="catalytic activity">
    <reaction evidence="9">
        <text>glucuronate acceptor + UDP-alpha-D-glucuronate = acceptor beta-D-glucuronoside + UDP + H(+)</text>
        <dbReference type="Rhea" id="RHEA:21032"/>
        <dbReference type="ChEBI" id="CHEBI:15378"/>
        <dbReference type="ChEBI" id="CHEBI:58052"/>
        <dbReference type="ChEBI" id="CHEBI:58223"/>
        <dbReference type="ChEBI" id="CHEBI:132367"/>
        <dbReference type="ChEBI" id="CHEBI:132368"/>
        <dbReference type="EC" id="2.4.1.17"/>
    </reaction>
</comment>
<keyword evidence="9" id="KW-0472">Membrane</keyword>
<dbReference type="Proteomes" id="UP000310200">
    <property type="component" value="Unassembled WGS sequence"/>
</dbReference>
<evidence type="ECO:0000256" key="4">
    <source>
        <dbReference type="ARBA" id="ARBA00022676"/>
    </source>
</evidence>
<dbReference type="EMBL" id="QBLH01003317">
    <property type="protein sequence ID" value="TGZ39344.1"/>
    <property type="molecule type" value="Genomic_DNA"/>
</dbReference>
<dbReference type="STRING" id="300112.A0A4V3S7Z2"/>
<evidence type="ECO:0000256" key="3">
    <source>
        <dbReference type="ARBA" id="ARBA00009995"/>
    </source>
</evidence>
<organism evidence="10 11">
    <name type="scientific">Temnothorax longispinosus</name>
    <dbReference type="NCBI Taxonomy" id="300112"/>
    <lineage>
        <taxon>Eukaryota</taxon>
        <taxon>Metazoa</taxon>
        <taxon>Ecdysozoa</taxon>
        <taxon>Arthropoda</taxon>
        <taxon>Hexapoda</taxon>
        <taxon>Insecta</taxon>
        <taxon>Pterygota</taxon>
        <taxon>Neoptera</taxon>
        <taxon>Endopterygota</taxon>
        <taxon>Hymenoptera</taxon>
        <taxon>Apocrita</taxon>
        <taxon>Aculeata</taxon>
        <taxon>Formicoidea</taxon>
        <taxon>Formicidae</taxon>
        <taxon>Myrmicinae</taxon>
        <taxon>Temnothorax</taxon>
    </lineage>
</organism>
<comment type="similarity">
    <text evidence="3 8">Belongs to the UDP-glycosyltransferase family.</text>
</comment>
<dbReference type="PROSITE" id="PS00133">
    <property type="entry name" value="CARBOXYPEPT_ZN_2"/>
    <property type="match status" value="1"/>
</dbReference>
<evidence type="ECO:0000256" key="9">
    <source>
        <dbReference type="RuleBase" id="RU362059"/>
    </source>
</evidence>
<feature type="transmembrane region" description="Helical" evidence="9">
    <location>
        <begin position="472"/>
        <end position="499"/>
    </location>
</feature>
<proteinExistence type="inferred from homology"/>
<keyword evidence="7" id="KW-0862">Zinc</keyword>
<dbReference type="GO" id="GO:0015020">
    <property type="term" value="F:glucuronosyltransferase activity"/>
    <property type="evidence" value="ECO:0007669"/>
    <property type="project" value="UniProtKB-EC"/>
</dbReference>
<dbReference type="FunFam" id="3.40.50.2000:FF:000050">
    <property type="entry name" value="UDP-glucuronosyltransferase"/>
    <property type="match status" value="1"/>
</dbReference>
<evidence type="ECO:0000256" key="7">
    <source>
        <dbReference type="ARBA" id="ARBA00022833"/>
    </source>
</evidence>
<dbReference type="SUPFAM" id="SSF53756">
    <property type="entry name" value="UDP-Glycosyltransferase/glycogen phosphorylase"/>
    <property type="match status" value="1"/>
</dbReference>
<sequence>MRVLPVIFSWLFCLAICHGYRLLGLFPFQGKSHFVMFEQLMKGLARKGHQIDVVSKFPLKKPYPNYTDIVTLPMPVLLVNNMTFEFMQQLLGANPTYIVATMAGNELCEDLGHPAIKELARPKNPPYDAVLIEVFGAHCFGIIAHILKVPLIGVSTTSLYPWLPPLIAQPESLAFVPSNVLSFNGRMNFWQRLHNSVRTFCDKWYFNYLTRREQDRIIREHFGPDMPGVRELERKLSLILINSHIALNGIQPKTPAAVDVGGLHVQDEDQTLQPDLEKWMNDSKDGFVYFTFGSMVMIETFPREFLRVLYACLGKITPIRVLMKIPSPEKLPPGLPENIHMSPWLPQIKVLKHPNIRAFITHGGLMGTQEAITCGVPMIGIPLFADQFMNIDAYVARNIALRLDVDTITEKSMDAALNAILWNPLYRESARNLSRQFLDRPLNAIDTAAYWIEYVIKYGEDSLRSPAMDLTWWQLSLIDVVGFLLFCIAIVAAITLFIARFMLELIKDGNYNSLSHSKKTN</sequence>
<dbReference type="GO" id="GO:0046872">
    <property type="term" value="F:metal ion binding"/>
    <property type="evidence" value="ECO:0007669"/>
    <property type="project" value="UniProtKB-KW"/>
</dbReference>
<evidence type="ECO:0000256" key="1">
    <source>
        <dbReference type="ARBA" id="ARBA00001947"/>
    </source>
</evidence>
<evidence type="ECO:0000256" key="6">
    <source>
        <dbReference type="ARBA" id="ARBA00022723"/>
    </source>
</evidence>
<keyword evidence="4 8" id="KW-0328">Glycosyltransferase</keyword>
<keyword evidence="9" id="KW-1133">Transmembrane helix</keyword>
<evidence type="ECO:0000256" key="5">
    <source>
        <dbReference type="ARBA" id="ARBA00022679"/>
    </source>
</evidence>
<dbReference type="PROSITE" id="PS00375">
    <property type="entry name" value="UDPGT"/>
    <property type="match status" value="1"/>
</dbReference>
<dbReference type="EC" id="2.4.1.17" evidence="9"/>
<evidence type="ECO:0000313" key="11">
    <source>
        <dbReference type="Proteomes" id="UP000310200"/>
    </source>
</evidence>
<comment type="cofactor">
    <cofactor evidence="1">
        <name>Zn(2+)</name>
        <dbReference type="ChEBI" id="CHEBI:29105"/>
    </cofactor>
</comment>
<comment type="similarity">
    <text evidence="2">Belongs to the peptidase M14 family.</text>
</comment>
<dbReference type="InterPro" id="IPR050271">
    <property type="entry name" value="UDP-glycosyltransferase"/>
</dbReference>
<evidence type="ECO:0000256" key="2">
    <source>
        <dbReference type="ARBA" id="ARBA00005988"/>
    </source>
</evidence>
<keyword evidence="11" id="KW-1185">Reference proteome</keyword>
<comment type="caution">
    <text evidence="10">The sequence shown here is derived from an EMBL/GenBank/DDBJ whole genome shotgun (WGS) entry which is preliminary data.</text>
</comment>
<evidence type="ECO:0000313" key="10">
    <source>
        <dbReference type="EMBL" id="TGZ39344.1"/>
    </source>
</evidence>
<accession>A0A4V3S7Z2</accession>
<dbReference type="InterPro" id="IPR057247">
    <property type="entry name" value="CARBOXYPEPT_ZN_2"/>
</dbReference>
<evidence type="ECO:0000256" key="8">
    <source>
        <dbReference type="RuleBase" id="RU003718"/>
    </source>
</evidence>
<dbReference type="InterPro" id="IPR002213">
    <property type="entry name" value="UDP_glucos_trans"/>
</dbReference>
<comment type="subcellular location">
    <subcellularLocation>
        <location evidence="9">Membrane</location>
        <topology evidence="9">Single-pass membrane protein</topology>
    </subcellularLocation>
</comment>
<dbReference type="AlphaFoldDB" id="A0A4V3S7Z2"/>
<reference evidence="10 11" key="1">
    <citation type="journal article" date="2019" name="Philos. Trans. R. Soc. Lond., B, Biol. Sci.">
        <title>Ant behaviour and brain gene expression of defending hosts depend on the ecological success of the intruding social parasite.</title>
        <authorList>
            <person name="Kaur R."/>
            <person name="Stoldt M."/>
            <person name="Jongepier E."/>
            <person name="Feldmeyer B."/>
            <person name="Menzel F."/>
            <person name="Bornberg-Bauer E."/>
            <person name="Foitzik S."/>
        </authorList>
    </citation>
    <scope>NUCLEOTIDE SEQUENCE [LARGE SCALE GENOMIC DNA]</scope>
    <source>
        <tissue evidence="10">Whole body</tissue>
    </source>
</reference>
<dbReference type="Pfam" id="PF00201">
    <property type="entry name" value="UDPGT"/>
    <property type="match status" value="1"/>
</dbReference>
<dbReference type="PANTHER" id="PTHR48043:SF145">
    <property type="entry name" value="FI06409P-RELATED"/>
    <property type="match status" value="1"/>
</dbReference>
<keyword evidence="9" id="KW-0812">Transmembrane</keyword>
<dbReference type="GO" id="GO:0016020">
    <property type="term" value="C:membrane"/>
    <property type="evidence" value="ECO:0007669"/>
    <property type="project" value="UniProtKB-SubCell"/>
</dbReference>